<name>A0ABW4CJB2_9LACO</name>
<sequence>MSEPVKKLLARTLRACLLAGLLWLGALSFGLRWLSFAALALLIFAALCIGYAGFLWLLDHHQ</sequence>
<dbReference type="Proteomes" id="UP001597196">
    <property type="component" value="Unassembled WGS sequence"/>
</dbReference>
<evidence type="ECO:0000313" key="3">
    <source>
        <dbReference type="Proteomes" id="UP001597196"/>
    </source>
</evidence>
<dbReference type="EMBL" id="JBHTOC010000013">
    <property type="protein sequence ID" value="MFD1430457.1"/>
    <property type="molecule type" value="Genomic_DNA"/>
</dbReference>
<protein>
    <recommendedName>
        <fullName evidence="4">DUF2892 domain-containing protein</fullName>
    </recommendedName>
</protein>
<evidence type="ECO:0008006" key="4">
    <source>
        <dbReference type="Google" id="ProtNLM"/>
    </source>
</evidence>
<accession>A0ABW4CJB2</accession>
<keyword evidence="3" id="KW-1185">Reference proteome</keyword>
<keyword evidence="1" id="KW-1133">Transmembrane helix</keyword>
<feature type="transmembrane region" description="Helical" evidence="1">
    <location>
        <begin position="37"/>
        <end position="58"/>
    </location>
</feature>
<keyword evidence="1" id="KW-0472">Membrane</keyword>
<comment type="caution">
    <text evidence="2">The sequence shown here is derived from an EMBL/GenBank/DDBJ whole genome shotgun (WGS) entry which is preliminary data.</text>
</comment>
<gene>
    <name evidence="2" type="ORF">ACFQ4P_09385</name>
</gene>
<dbReference type="RefSeq" id="WP_203627383.1">
    <property type="nucleotide sequence ID" value="NZ_BOLQ01000013.1"/>
</dbReference>
<keyword evidence="1" id="KW-0812">Transmembrane</keyword>
<evidence type="ECO:0000256" key="1">
    <source>
        <dbReference type="SAM" id="Phobius"/>
    </source>
</evidence>
<reference evidence="3" key="1">
    <citation type="journal article" date="2019" name="Int. J. Syst. Evol. Microbiol.">
        <title>The Global Catalogue of Microorganisms (GCM) 10K type strain sequencing project: providing services to taxonomists for standard genome sequencing and annotation.</title>
        <authorList>
            <consortium name="The Broad Institute Genomics Platform"/>
            <consortium name="The Broad Institute Genome Sequencing Center for Infectious Disease"/>
            <person name="Wu L."/>
            <person name="Ma J."/>
        </authorList>
    </citation>
    <scope>NUCLEOTIDE SEQUENCE [LARGE SCALE GENOMIC DNA]</scope>
    <source>
        <strain evidence="3">CCM 8980</strain>
    </source>
</reference>
<proteinExistence type="predicted"/>
<evidence type="ECO:0000313" key="2">
    <source>
        <dbReference type="EMBL" id="MFD1430457.1"/>
    </source>
</evidence>
<feature type="transmembrane region" description="Helical" evidence="1">
    <location>
        <begin position="12"/>
        <end position="31"/>
    </location>
</feature>
<organism evidence="2 3">
    <name type="scientific">Lacticaseibacillus mingshuiensis</name>
    <dbReference type="NCBI Taxonomy" id="2799574"/>
    <lineage>
        <taxon>Bacteria</taxon>
        <taxon>Bacillati</taxon>
        <taxon>Bacillota</taxon>
        <taxon>Bacilli</taxon>
        <taxon>Lactobacillales</taxon>
        <taxon>Lactobacillaceae</taxon>
        <taxon>Lacticaseibacillus</taxon>
    </lineage>
</organism>